<protein>
    <submittedName>
        <fullName evidence="1">Uncharacterized protein</fullName>
    </submittedName>
</protein>
<keyword evidence="2" id="KW-1185">Reference proteome</keyword>
<evidence type="ECO:0000313" key="2">
    <source>
        <dbReference type="Proteomes" id="UP000076407"/>
    </source>
</evidence>
<sequence length="69" mass="7602">MARPRPGGTAFVITVTPVPVCFLPVTTNHPIRRPHATLAMHNKHSLCKRDSTRILLLSLCVDSPFCPVL</sequence>
<reference evidence="1" key="1">
    <citation type="submission" date="2020-05" db="UniProtKB">
        <authorList>
            <consortium name="EnsemblMetazoa"/>
        </authorList>
    </citation>
    <scope>IDENTIFICATION</scope>
    <source>
        <strain evidence="1">SANGQUA</strain>
    </source>
</reference>
<organism evidence="1 2">
    <name type="scientific">Anopheles quadriannulatus</name>
    <name type="common">Mosquito</name>
    <dbReference type="NCBI Taxonomy" id="34691"/>
    <lineage>
        <taxon>Eukaryota</taxon>
        <taxon>Metazoa</taxon>
        <taxon>Ecdysozoa</taxon>
        <taxon>Arthropoda</taxon>
        <taxon>Hexapoda</taxon>
        <taxon>Insecta</taxon>
        <taxon>Pterygota</taxon>
        <taxon>Neoptera</taxon>
        <taxon>Endopterygota</taxon>
        <taxon>Diptera</taxon>
        <taxon>Nematocera</taxon>
        <taxon>Culicoidea</taxon>
        <taxon>Culicidae</taxon>
        <taxon>Anophelinae</taxon>
        <taxon>Anopheles</taxon>
    </lineage>
</organism>
<dbReference type="Proteomes" id="UP000076407">
    <property type="component" value="Unassembled WGS sequence"/>
</dbReference>
<proteinExistence type="predicted"/>
<name>A0A182WSL3_ANOQN</name>
<dbReference type="EnsemblMetazoa" id="AQUA000516-RA">
    <property type="protein sequence ID" value="AQUA000516-PA"/>
    <property type="gene ID" value="AQUA000516"/>
</dbReference>
<dbReference type="VEuPathDB" id="VectorBase:AQUA000516"/>
<accession>A0A182WSL3</accession>
<evidence type="ECO:0000313" key="1">
    <source>
        <dbReference type="EnsemblMetazoa" id="AQUA000516-PA"/>
    </source>
</evidence>
<dbReference type="AlphaFoldDB" id="A0A182WSL3"/>